<dbReference type="InterPro" id="IPR029058">
    <property type="entry name" value="AB_hydrolase_fold"/>
</dbReference>
<reference evidence="3 4" key="1">
    <citation type="submission" date="2019-03" db="EMBL/GenBank/DDBJ databases">
        <title>Draft genome sequences of novel Actinobacteria.</title>
        <authorList>
            <person name="Sahin N."/>
            <person name="Ay H."/>
            <person name="Saygin H."/>
        </authorList>
    </citation>
    <scope>NUCLEOTIDE SEQUENCE [LARGE SCALE GENOMIC DNA]</scope>
    <source>
        <strain evidence="3 4">7K502</strain>
    </source>
</reference>
<evidence type="ECO:0000313" key="3">
    <source>
        <dbReference type="EMBL" id="TDD40356.1"/>
    </source>
</evidence>
<dbReference type="Pfam" id="PF01593">
    <property type="entry name" value="Amino_oxidase"/>
    <property type="match status" value="1"/>
</dbReference>
<dbReference type="InterPro" id="IPR050464">
    <property type="entry name" value="Zeta_carotene_desat/Oxidored"/>
</dbReference>
<protein>
    <submittedName>
        <fullName evidence="3">FAD-binding protein</fullName>
    </submittedName>
</protein>
<dbReference type="AlphaFoldDB" id="A0A4R4Y7P4"/>
<dbReference type="Pfam" id="PF00975">
    <property type="entry name" value="Thioesterase"/>
    <property type="match status" value="1"/>
</dbReference>
<sequence length="820" mass="88713">MLRARCSRRPAARCVAPRAARSTSSEQGSNPMSSDPLFPGLRISTGPDDPRLHDVDADSTALLRKLRGTCDQASASGVRPTSTVCVVGAGPSGLTVAHELEHLGHTVVVLEREPVVGGKSVSVDVDGRAYDLGAHICTPRYEELAELAAEFGVDTVETTAVYEYDADRWIRRSPSAAFFRRSEFSRYSRLREQTFSDIGAAGLAHSAGSLAQPISKWVVGNDLLAMTDSLGSGYTASGYGYPHDDVPALYFVKHAEMTGLVSVGPRSTGHAGTFTISGGFGQLWQRVAGSLTDVRTSTHITSIERTSSGVVVHTDSGAVLADSLVLSVPLDRVVDVLEATADERDIAARIRTIDYYTVLCRVSGLPRGGMYLVRSKGEAPPPGHCVAYHNRYSDTNVYTCYSYDAQGLEAADIVRQLRDDVAAMGGQVTEVLITRRWPYMPHFGAEDLADGILDRLERMQGDSRTYHVGSLLGFELIETNVGYARQLAHSYFAAPVDDSSRGENRRDAQRSQVRSEAELLARQLVTLMDDQRTDAREMERKPMLAVALNPPRPFFCVGGAVGTAHQLQSLADDLGPGFPFYGLQSPGYDGGEPALDKVEELADRYLKDIYAVQPRGPYVVGGYSFGGLVAYEIGCRLRRDGAEVAEVVAIDSYLPHEGQTAPVWDERSALEELVAVQRAMSGAQGDALKVDPALTLAQCRAMACEELRIMGAAAADRLLDRLLPVFQANLEANIAYRPPASDLSMTLLRAVEPFPPVFGEVRRSAIPVGSPHNGWASVQMARLRVHEVPGNHFTIIGGADLPVLAATLRTVLDATLLKKR</sequence>
<dbReference type="SUPFAM" id="SSF51905">
    <property type="entry name" value="FAD/NAD(P)-binding domain"/>
    <property type="match status" value="1"/>
</dbReference>
<name>A0A4R4Y7P4_9PSEU</name>
<dbReference type="InterPro" id="IPR001031">
    <property type="entry name" value="Thioesterase"/>
</dbReference>
<dbReference type="Gene3D" id="3.40.50.1820">
    <property type="entry name" value="alpha/beta hydrolase"/>
    <property type="match status" value="1"/>
</dbReference>
<evidence type="ECO:0000259" key="2">
    <source>
        <dbReference type="SMART" id="SM00824"/>
    </source>
</evidence>
<dbReference type="SMART" id="SM00824">
    <property type="entry name" value="PKS_TE"/>
    <property type="match status" value="1"/>
</dbReference>
<dbReference type="EMBL" id="SMKW01000070">
    <property type="protein sequence ID" value="TDD40356.1"/>
    <property type="molecule type" value="Genomic_DNA"/>
</dbReference>
<dbReference type="InterPro" id="IPR036188">
    <property type="entry name" value="FAD/NAD-bd_sf"/>
</dbReference>
<feature type="domain" description="Thioesterase TesA-like" evidence="2">
    <location>
        <begin position="555"/>
        <end position="812"/>
    </location>
</feature>
<feature type="region of interest" description="Disordered" evidence="1">
    <location>
        <begin position="1"/>
        <end position="52"/>
    </location>
</feature>
<feature type="compositionally biased region" description="Polar residues" evidence="1">
    <location>
        <begin position="23"/>
        <end position="33"/>
    </location>
</feature>
<dbReference type="SUPFAM" id="SSF53474">
    <property type="entry name" value="alpha/beta-Hydrolases"/>
    <property type="match status" value="1"/>
</dbReference>
<comment type="caution">
    <text evidence="3">The sequence shown here is derived from an EMBL/GenBank/DDBJ whole genome shotgun (WGS) entry which is preliminary data.</text>
</comment>
<dbReference type="Gene3D" id="3.50.50.60">
    <property type="entry name" value="FAD/NAD(P)-binding domain"/>
    <property type="match status" value="1"/>
</dbReference>
<dbReference type="Gene3D" id="3.30.70.1990">
    <property type="match status" value="1"/>
</dbReference>
<dbReference type="GO" id="GO:0016491">
    <property type="term" value="F:oxidoreductase activity"/>
    <property type="evidence" value="ECO:0007669"/>
    <property type="project" value="InterPro"/>
</dbReference>
<proteinExistence type="predicted"/>
<evidence type="ECO:0000256" key="1">
    <source>
        <dbReference type="SAM" id="MobiDB-lite"/>
    </source>
</evidence>
<dbReference type="OrthoDB" id="3971765at2"/>
<dbReference type="InterPro" id="IPR002937">
    <property type="entry name" value="Amino_oxidase"/>
</dbReference>
<feature type="compositionally biased region" description="Low complexity" evidence="1">
    <location>
        <begin position="12"/>
        <end position="22"/>
    </location>
</feature>
<dbReference type="Gene3D" id="1.10.405.20">
    <property type="match status" value="1"/>
</dbReference>
<evidence type="ECO:0000313" key="4">
    <source>
        <dbReference type="Proteomes" id="UP000294947"/>
    </source>
</evidence>
<dbReference type="PANTHER" id="PTHR42923">
    <property type="entry name" value="PROTOPORPHYRINOGEN OXIDASE"/>
    <property type="match status" value="1"/>
</dbReference>
<feature type="compositionally biased region" description="Basic residues" evidence="1">
    <location>
        <begin position="1"/>
        <end position="11"/>
    </location>
</feature>
<dbReference type="PRINTS" id="PR00419">
    <property type="entry name" value="ADXRDTASE"/>
</dbReference>
<dbReference type="Proteomes" id="UP000294947">
    <property type="component" value="Unassembled WGS sequence"/>
</dbReference>
<dbReference type="PANTHER" id="PTHR42923:SF3">
    <property type="entry name" value="PROTOPORPHYRINOGEN OXIDASE"/>
    <property type="match status" value="1"/>
</dbReference>
<keyword evidence="4" id="KW-1185">Reference proteome</keyword>
<gene>
    <name evidence="3" type="ORF">E1288_35520</name>
</gene>
<accession>A0A4R4Y7P4</accession>
<dbReference type="InterPro" id="IPR020802">
    <property type="entry name" value="TesA-like"/>
</dbReference>
<organism evidence="3 4">
    <name type="scientific">Saccharopolyspora elongata</name>
    <dbReference type="NCBI Taxonomy" id="2530387"/>
    <lineage>
        <taxon>Bacteria</taxon>
        <taxon>Bacillati</taxon>
        <taxon>Actinomycetota</taxon>
        <taxon>Actinomycetes</taxon>
        <taxon>Pseudonocardiales</taxon>
        <taxon>Pseudonocardiaceae</taxon>
        <taxon>Saccharopolyspora</taxon>
    </lineage>
</organism>